<dbReference type="GO" id="GO:0005524">
    <property type="term" value="F:ATP binding"/>
    <property type="evidence" value="ECO:0007669"/>
    <property type="project" value="UniProtKB-KW"/>
</dbReference>
<dbReference type="Gene3D" id="3.40.50.300">
    <property type="entry name" value="P-loop containing nucleotide triphosphate hydrolases"/>
    <property type="match status" value="1"/>
</dbReference>
<dbReference type="PANTHER" id="PTHR32039">
    <property type="entry name" value="MAGNESIUM-CHELATASE SUBUNIT CHLI"/>
    <property type="match status" value="1"/>
</dbReference>
<dbReference type="KEGG" id="pfaa:MM59RIKEN_17260"/>
<accession>A0A810QDN5</accession>
<keyword evidence="6" id="KW-1185">Reference proteome</keyword>
<dbReference type="InterPro" id="IPR004482">
    <property type="entry name" value="Mg_chelat-rel"/>
</dbReference>
<dbReference type="Pfam" id="PF13541">
    <property type="entry name" value="ChlI"/>
    <property type="match status" value="1"/>
</dbReference>
<sequence>MVVTVRSLGLGGISGYEVSAECFLSGGLPAFDVVGLPDAAVREARERVRAAVKNCGARFPVSRITVNLAPAGQKKAGTFYDLPIFVGILAASGEVPPLPPDAAFVGELSLTGALRRVNGVLPMALAARAAGIRQLFVPAENAAEATLAGGLTVYGVPDVQTLTAHLRGREALSPAPVWTPGGDEVSLPDLRDVMGQENVKRALEIAAAGGHNLLLIGPPGAGKSMLAKRLPSILPDMTREEALTVSGVWSVAGLTDPRHPLLTRRPFRSPHHTASASAVIGGGPAMRPGEVSLASSGVLFLDELPEFRRDVLEALRQPLEEGEVTISRAGGTLRLPARFQLVCAMNPCRCGWRGHPAGKCTCSDREVERYVEKISGPLLDRMDLHVSVPSVEYEALRRREAPESSAEVKRRVDAARGVQAARFAGTDTICNAQMPPDQVGGFCALDAAGEKLLRAAFERMGLTARSHDRILRVARTIADLDGASEIGPAHLAEAIQFRNTDILKG</sequence>
<feature type="domain" description="AAA+ ATPase" evidence="4">
    <location>
        <begin position="209"/>
        <end position="392"/>
    </location>
</feature>
<name>A0A810QDN5_9FIRM</name>
<dbReference type="SUPFAM" id="SSF54211">
    <property type="entry name" value="Ribosomal protein S5 domain 2-like"/>
    <property type="match status" value="1"/>
</dbReference>
<evidence type="ECO:0000313" key="5">
    <source>
        <dbReference type="EMBL" id="BCK84407.1"/>
    </source>
</evidence>
<keyword evidence="2" id="KW-0547">Nucleotide-binding</keyword>
<dbReference type="InterPro" id="IPR025158">
    <property type="entry name" value="Mg_chelat-rel_C"/>
</dbReference>
<dbReference type="InterPro" id="IPR027417">
    <property type="entry name" value="P-loop_NTPase"/>
</dbReference>
<dbReference type="SUPFAM" id="SSF52540">
    <property type="entry name" value="P-loop containing nucleoside triphosphate hydrolases"/>
    <property type="match status" value="1"/>
</dbReference>
<evidence type="ECO:0000256" key="3">
    <source>
        <dbReference type="ARBA" id="ARBA00022840"/>
    </source>
</evidence>
<dbReference type="SMART" id="SM00382">
    <property type="entry name" value="AAA"/>
    <property type="match status" value="1"/>
</dbReference>
<dbReference type="Pfam" id="PF13335">
    <property type="entry name" value="Mg_chelatase_C"/>
    <property type="match status" value="1"/>
</dbReference>
<evidence type="ECO:0000259" key="4">
    <source>
        <dbReference type="SMART" id="SM00382"/>
    </source>
</evidence>
<evidence type="ECO:0000256" key="2">
    <source>
        <dbReference type="ARBA" id="ARBA00022741"/>
    </source>
</evidence>
<dbReference type="Pfam" id="PF01078">
    <property type="entry name" value="Mg_chelatase"/>
    <property type="match status" value="1"/>
</dbReference>
<reference evidence="5" key="1">
    <citation type="submission" date="2020-09" db="EMBL/GenBank/DDBJ databases">
        <title>New species isolated from human feces.</title>
        <authorList>
            <person name="Kitahara M."/>
            <person name="Shigeno Y."/>
            <person name="Shime M."/>
            <person name="Matsumoto Y."/>
            <person name="Nakamura S."/>
            <person name="Motooka D."/>
            <person name="Fukuoka S."/>
            <person name="Nishikawa H."/>
            <person name="Benno Y."/>
        </authorList>
    </citation>
    <scope>NUCLEOTIDE SEQUENCE</scope>
    <source>
        <strain evidence="5">MM59</strain>
    </source>
</reference>
<protein>
    <submittedName>
        <fullName evidence="5">Magnesium chelatase</fullName>
    </submittedName>
</protein>
<dbReference type="InterPro" id="IPR000523">
    <property type="entry name" value="Mg_chelatse_chII-like_cat_dom"/>
</dbReference>
<dbReference type="AlphaFoldDB" id="A0A810QDN5"/>
<evidence type="ECO:0000313" key="6">
    <source>
        <dbReference type="Proteomes" id="UP000679848"/>
    </source>
</evidence>
<evidence type="ECO:0000256" key="1">
    <source>
        <dbReference type="ARBA" id="ARBA00006354"/>
    </source>
</evidence>
<dbReference type="Proteomes" id="UP000679848">
    <property type="component" value="Chromosome"/>
</dbReference>
<dbReference type="GO" id="GO:0003677">
    <property type="term" value="F:DNA binding"/>
    <property type="evidence" value="ECO:0007669"/>
    <property type="project" value="InterPro"/>
</dbReference>
<dbReference type="RefSeq" id="WP_187032514.1">
    <property type="nucleotide sequence ID" value="NZ_AP023420.1"/>
</dbReference>
<keyword evidence="3" id="KW-0067">ATP-binding</keyword>
<dbReference type="InterPro" id="IPR003593">
    <property type="entry name" value="AAA+_ATPase"/>
</dbReference>
<proteinExistence type="inferred from homology"/>
<dbReference type="InterPro" id="IPR001208">
    <property type="entry name" value="MCM_dom"/>
</dbReference>
<dbReference type="InterPro" id="IPR045006">
    <property type="entry name" value="CHLI-like"/>
</dbReference>
<dbReference type="NCBIfam" id="TIGR00368">
    <property type="entry name" value="YifB family Mg chelatase-like AAA ATPase"/>
    <property type="match status" value="1"/>
</dbReference>
<dbReference type="EMBL" id="AP023420">
    <property type="protein sequence ID" value="BCK84407.1"/>
    <property type="molecule type" value="Genomic_DNA"/>
</dbReference>
<gene>
    <name evidence="5" type="ORF">MM59RIKEN_17260</name>
</gene>
<dbReference type="InterPro" id="IPR014721">
    <property type="entry name" value="Ribsml_uS5_D2-typ_fold_subgr"/>
</dbReference>
<dbReference type="Gene3D" id="3.30.230.10">
    <property type="match status" value="1"/>
</dbReference>
<organism evidence="5 6">
    <name type="scientific">Pusillibacter faecalis</name>
    <dbReference type="NCBI Taxonomy" id="2714358"/>
    <lineage>
        <taxon>Bacteria</taxon>
        <taxon>Bacillati</taxon>
        <taxon>Bacillota</taxon>
        <taxon>Clostridia</taxon>
        <taxon>Eubacteriales</taxon>
        <taxon>Oscillospiraceae</taxon>
        <taxon>Pusillibacter</taxon>
    </lineage>
</organism>
<dbReference type="InterPro" id="IPR020568">
    <property type="entry name" value="Ribosomal_Su5_D2-typ_SF"/>
</dbReference>
<dbReference type="PANTHER" id="PTHR32039:SF7">
    <property type="entry name" value="COMPETENCE PROTEIN COMM"/>
    <property type="match status" value="1"/>
</dbReference>
<dbReference type="PRINTS" id="PR01657">
    <property type="entry name" value="MCMFAMILY"/>
</dbReference>
<comment type="similarity">
    <text evidence="1">Belongs to the Mg-chelatase subunits D/I family. ComM subfamily.</text>
</comment>